<dbReference type="GO" id="GO:0003677">
    <property type="term" value="F:DNA binding"/>
    <property type="evidence" value="ECO:0007669"/>
    <property type="project" value="UniProtKB-KW"/>
</dbReference>
<gene>
    <name evidence="5" type="ORF">FVF58_30725</name>
</gene>
<sequence>MEHYTKDNFLAAQSIGFSINKARNIMAAEMDNAMKDLAITSQQMGILLSIDREIASTPFELSKLLGIDTGLMTRLLDKLERKGLLDRSRSMEDLRVVNLTLTENGKEVAKQIPEIAPAVLNGRLKCFTKQEFNELDRCLTNFLVIERHFFIHLSDRSENEGAVN</sequence>
<dbReference type="InterPro" id="IPR036388">
    <property type="entry name" value="WH-like_DNA-bd_sf"/>
</dbReference>
<dbReference type="Pfam" id="PF01047">
    <property type="entry name" value="MarR"/>
    <property type="match status" value="1"/>
</dbReference>
<dbReference type="Proteomes" id="UP000325273">
    <property type="component" value="Unassembled WGS sequence"/>
</dbReference>
<reference evidence="5 6" key="1">
    <citation type="submission" date="2019-08" db="EMBL/GenBank/DDBJ databases">
        <title>Paraburkholderia sp. DCY113.</title>
        <authorList>
            <person name="Kang J."/>
        </authorList>
    </citation>
    <scope>NUCLEOTIDE SEQUENCE [LARGE SCALE GENOMIC DNA]</scope>
    <source>
        <strain evidence="5 6">DCY113</strain>
    </source>
</reference>
<dbReference type="InterPro" id="IPR036390">
    <property type="entry name" value="WH_DNA-bd_sf"/>
</dbReference>
<evidence type="ECO:0000313" key="5">
    <source>
        <dbReference type="EMBL" id="KAA1004938.1"/>
    </source>
</evidence>
<evidence type="ECO:0000313" key="6">
    <source>
        <dbReference type="Proteomes" id="UP000325273"/>
    </source>
</evidence>
<organism evidence="5 6">
    <name type="scientific">Paraburkholderia panacisoli</name>
    <dbReference type="NCBI Taxonomy" id="2603818"/>
    <lineage>
        <taxon>Bacteria</taxon>
        <taxon>Pseudomonadati</taxon>
        <taxon>Pseudomonadota</taxon>
        <taxon>Betaproteobacteria</taxon>
        <taxon>Burkholderiales</taxon>
        <taxon>Burkholderiaceae</taxon>
        <taxon>Paraburkholderia</taxon>
    </lineage>
</organism>
<dbReference type="InterPro" id="IPR000835">
    <property type="entry name" value="HTH_MarR-typ"/>
</dbReference>
<dbReference type="PANTHER" id="PTHR42756">
    <property type="entry name" value="TRANSCRIPTIONAL REGULATOR, MARR"/>
    <property type="match status" value="1"/>
</dbReference>
<dbReference type="AlphaFoldDB" id="A0A5B0GQ74"/>
<dbReference type="PROSITE" id="PS50995">
    <property type="entry name" value="HTH_MARR_2"/>
    <property type="match status" value="1"/>
</dbReference>
<keyword evidence="2" id="KW-0238">DNA-binding</keyword>
<dbReference type="RefSeq" id="WP_149673581.1">
    <property type="nucleotide sequence ID" value="NZ_VTUZ01000025.1"/>
</dbReference>
<evidence type="ECO:0000256" key="3">
    <source>
        <dbReference type="ARBA" id="ARBA00023163"/>
    </source>
</evidence>
<keyword evidence="1" id="KW-0805">Transcription regulation</keyword>
<name>A0A5B0GQ74_9BURK</name>
<comment type="caution">
    <text evidence="5">The sequence shown here is derived from an EMBL/GenBank/DDBJ whole genome shotgun (WGS) entry which is preliminary data.</text>
</comment>
<keyword evidence="3" id="KW-0804">Transcription</keyword>
<accession>A0A5B0GQ74</accession>
<proteinExistence type="predicted"/>
<evidence type="ECO:0000259" key="4">
    <source>
        <dbReference type="PROSITE" id="PS50995"/>
    </source>
</evidence>
<dbReference type="PRINTS" id="PR00598">
    <property type="entry name" value="HTHMARR"/>
</dbReference>
<evidence type="ECO:0000256" key="2">
    <source>
        <dbReference type="ARBA" id="ARBA00023125"/>
    </source>
</evidence>
<dbReference type="EMBL" id="VTUZ01000025">
    <property type="protein sequence ID" value="KAA1004938.1"/>
    <property type="molecule type" value="Genomic_DNA"/>
</dbReference>
<feature type="domain" description="HTH marR-type" evidence="4">
    <location>
        <begin position="12"/>
        <end position="144"/>
    </location>
</feature>
<evidence type="ECO:0000256" key="1">
    <source>
        <dbReference type="ARBA" id="ARBA00023015"/>
    </source>
</evidence>
<protein>
    <submittedName>
        <fullName evidence="5">MarR family transcriptional regulator</fullName>
    </submittedName>
</protein>
<keyword evidence="6" id="KW-1185">Reference proteome</keyword>
<dbReference type="GO" id="GO:0003700">
    <property type="term" value="F:DNA-binding transcription factor activity"/>
    <property type="evidence" value="ECO:0007669"/>
    <property type="project" value="InterPro"/>
</dbReference>
<dbReference type="SMART" id="SM00347">
    <property type="entry name" value="HTH_MARR"/>
    <property type="match status" value="1"/>
</dbReference>
<dbReference type="PANTHER" id="PTHR42756:SF1">
    <property type="entry name" value="TRANSCRIPTIONAL REPRESSOR OF EMRAB OPERON"/>
    <property type="match status" value="1"/>
</dbReference>
<dbReference type="Gene3D" id="1.10.10.10">
    <property type="entry name" value="Winged helix-like DNA-binding domain superfamily/Winged helix DNA-binding domain"/>
    <property type="match status" value="1"/>
</dbReference>
<dbReference type="SUPFAM" id="SSF46785">
    <property type="entry name" value="Winged helix' DNA-binding domain"/>
    <property type="match status" value="1"/>
</dbReference>